<dbReference type="PANTHER" id="PTHR31807">
    <property type="entry name" value="AUGMIN FAMILY MEMBER"/>
    <property type="match status" value="1"/>
</dbReference>
<protein>
    <submittedName>
        <fullName evidence="3">BnaA01g26040D protein</fullName>
    </submittedName>
</protein>
<dbReference type="GO" id="GO:0051225">
    <property type="term" value="P:spindle assembly"/>
    <property type="evidence" value="ECO:0000318"/>
    <property type="project" value="GO_Central"/>
</dbReference>
<feature type="compositionally biased region" description="Low complexity" evidence="2">
    <location>
        <begin position="268"/>
        <end position="290"/>
    </location>
</feature>
<proteinExistence type="inferred from homology"/>
<feature type="compositionally biased region" description="Polar residues" evidence="2">
    <location>
        <begin position="75"/>
        <end position="91"/>
    </location>
</feature>
<dbReference type="STRING" id="3708.A0A078HWR6"/>
<evidence type="ECO:0000256" key="2">
    <source>
        <dbReference type="SAM" id="MobiDB-lite"/>
    </source>
</evidence>
<dbReference type="Gramene" id="CDY42191">
    <property type="protein sequence ID" value="CDY42191"/>
    <property type="gene ID" value="GSBRNA2T00074401001"/>
</dbReference>
<dbReference type="EMBL" id="LK032518">
    <property type="protein sequence ID" value="CDY42191.1"/>
    <property type="molecule type" value="Genomic_DNA"/>
</dbReference>
<dbReference type="AlphaFoldDB" id="A0A078HWR6"/>
<evidence type="ECO:0000313" key="3">
    <source>
        <dbReference type="EMBL" id="CDY42191.1"/>
    </source>
</evidence>
<feature type="region of interest" description="Disordered" evidence="2">
    <location>
        <begin position="216"/>
        <end position="244"/>
    </location>
</feature>
<feature type="compositionally biased region" description="Polar residues" evidence="2">
    <location>
        <begin position="174"/>
        <end position="197"/>
    </location>
</feature>
<feature type="compositionally biased region" description="Basic and acidic residues" evidence="2">
    <location>
        <begin position="152"/>
        <end position="173"/>
    </location>
</feature>
<organism evidence="3 4">
    <name type="scientific">Brassica napus</name>
    <name type="common">Rape</name>
    <dbReference type="NCBI Taxonomy" id="3708"/>
    <lineage>
        <taxon>Eukaryota</taxon>
        <taxon>Viridiplantae</taxon>
        <taxon>Streptophyta</taxon>
        <taxon>Embryophyta</taxon>
        <taxon>Tracheophyta</taxon>
        <taxon>Spermatophyta</taxon>
        <taxon>Magnoliopsida</taxon>
        <taxon>eudicotyledons</taxon>
        <taxon>Gunneridae</taxon>
        <taxon>Pentapetalae</taxon>
        <taxon>rosids</taxon>
        <taxon>malvids</taxon>
        <taxon>Brassicales</taxon>
        <taxon>Brassicaceae</taxon>
        <taxon>Brassiceae</taxon>
        <taxon>Brassica</taxon>
    </lineage>
</organism>
<name>A0A078HWR6_BRANA</name>
<dbReference type="Pfam" id="PF04484">
    <property type="entry name" value="QWRF"/>
    <property type="match status" value="1"/>
</dbReference>
<feature type="region of interest" description="Disordered" evidence="2">
    <location>
        <begin position="1"/>
        <end position="103"/>
    </location>
</feature>
<dbReference type="InterPro" id="IPR007573">
    <property type="entry name" value="QWRF"/>
</dbReference>
<sequence length="557" mass="61879">MVPAIPQAATSTRKPPPDPQDKPLPSNNERRRPTLKNVPSRYLSPSPSHSHSHSTSSITSSKRYPSPLLSRATPPASNRINAPSSLPNRSQSVDRRRPSQTPVAEMSVAAKMLITSTRSLSVSFQGEVFSLPISKKKEITTTTTTPVSHRKPTPERRRSPQVRDQRENSKPVDHQQQQLWPGASTRGSSKSAVSSHSLIDESSRVVRLGLDLGEGDESTRRVTRPISHSRLGSKRGERRSSQRNVIASAKFWQETNTRLRRLQDPGGSPRCSSPSSRISSISSKLSQSKRFSGDTPLVSSPRGMASPMRGGATRPASPISEQMNAYNRNLPSILCFTADIRRGKIGEDRVVDAHLLRLLYNRHLQWRFANARADSTFMVQRLSAEKNLWNAWVSISDLRHSVTLKRIRLLLLKQKLKLASILKEQMGYLEEWSLLDRDHLNSLLGATEALKASTLRLPIIGKAVDILHLKHAVSSAVDVMHAMASSIFSLTSKVDGMNSVMAEMVNITAQETVLLEQCQGFLSIVAAMQVKDCSLKTHIIQLSRKLTSQLHFQPDQR</sequence>
<dbReference type="Proteomes" id="UP000028999">
    <property type="component" value="Unassembled WGS sequence"/>
</dbReference>
<feature type="compositionally biased region" description="Low complexity" evidence="2">
    <location>
        <begin position="39"/>
        <end position="67"/>
    </location>
</feature>
<gene>
    <name evidence="3" type="primary">BnaA01g26040D</name>
    <name evidence="3" type="ORF">GSBRNA2T00074401001</name>
</gene>
<evidence type="ECO:0000313" key="4">
    <source>
        <dbReference type="Proteomes" id="UP000028999"/>
    </source>
</evidence>
<dbReference type="OMA" id="IASAKFW"/>
<comment type="similarity">
    <text evidence="1">Belongs to the QWRF family.</text>
</comment>
<dbReference type="GO" id="GO:0005737">
    <property type="term" value="C:cytoplasm"/>
    <property type="evidence" value="ECO:0000318"/>
    <property type="project" value="GO_Central"/>
</dbReference>
<feature type="region of interest" description="Disordered" evidence="2">
    <location>
        <begin position="257"/>
        <end position="315"/>
    </location>
</feature>
<dbReference type="GO" id="GO:0005880">
    <property type="term" value="C:nuclear microtubule"/>
    <property type="evidence" value="ECO:0000318"/>
    <property type="project" value="GO_Central"/>
</dbReference>
<dbReference type="PaxDb" id="3708-A0A078HWR6"/>
<keyword evidence="4" id="KW-1185">Reference proteome</keyword>
<feature type="region of interest" description="Disordered" evidence="2">
    <location>
        <begin position="140"/>
        <end position="198"/>
    </location>
</feature>
<dbReference type="PANTHER" id="PTHR31807:SF2">
    <property type="entry name" value="PROTEIN SNOWY COTYLEDON 3"/>
    <property type="match status" value="1"/>
</dbReference>
<reference evidence="3 4" key="1">
    <citation type="journal article" date="2014" name="Science">
        <title>Plant genetics. Early allopolyploid evolution in the post-Neolithic Brassica napus oilseed genome.</title>
        <authorList>
            <person name="Chalhoub B."/>
            <person name="Denoeud F."/>
            <person name="Liu S."/>
            <person name="Parkin I.A."/>
            <person name="Tang H."/>
            <person name="Wang X."/>
            <person name="Chiquet J."/>
            <person name="Belcram H."/>
            <person name="Tong C."/>
            <person name="Samans B."/>
            <person name="Correa M."/>
            <person name="Da Silva C."/>
            <person name="Just J."/>
            <person name="Falentin C."/>
            <person name="Koh C.S."/>
            <person name="Le Clainche I."/>
            <person name="Bernard M."/>
            <person name="Bento P."/>
            <person name="Noel B."/>
            <person name="Labadie K."/>
            <person name="Alberti A."/>
            <person name="Charles M."/>
            <person name="Arnaud D."/>
            <person name="Guo H."/>
            <person name="Daviaud C."/>
            <person name="Alamery S."/>
            <person name="Jabbari K."/>
            <person name="Zhao M."/>
            <person name="Edger P.P."/>
            <person name="Chelaifa H."/>
            <person name="Tack D."/>
            <person name="Lassalle G."/>
            <person name="Mestiri I."/>
            <person name="Schnel N."/>
            <person name="Le Paslier M.C."/>
            <person name="Fan G."/>
            <person name="Renault V."/>
            <person name="Bayer P.E."/>
            <person name="Golicz A.A."/>
            <person name="Manoli S."/>
            <person name="Lee T.H."/>
            <person name="Thi V.H."/>
            <person name="Chalabi S."/>
            <person name="Hu Q."/>
            <person name="Fan C."/>
            <person name="Tollenaere R."/>
            <person name="Lu Y."/>
            <person name="Battail C."/>
            <person name="Shen J."/>
            <person name="Sidebottom C.H."/>
            <person name="Wang X."/>
            <person name="Canaguier A."/>
            <person name="Chauveau A."/>
            <person name="Berard A."/>
            <person name="Deniot G."/>
            <person name="Guan M."/>
            <person name="Liu Z."/>
            <person name="Sun F."/>
            <person name="Lim Y.P."/>
            <person name="Lyons E."/>
            <person name="Town C.D."/>
            <person name="Bancroft I."/>
            <person name="Wang X."/>
            <person name="Meng J."/>
            <person name="Ma J."/>
            <person name="Pires J.C."/>
            <person name="King G.J."/>
            <person name="Brunel D."/>
            <person name="Delourme R."/>
            <person name="Renard M."/>
            <person name="Aury J.M."/>
            <person name="Adams K.L."/>
            <person name="Batley J."/>
            <person name="Snowdon R.J."/>
            <person name="Tost J."/>
            <person name="Edwards D."/>
            <person name="Zhou Y."/>
            <person name="Hua W."/>
            <person name="Sharpe A.G."/>
            <person name="Paterson A.H."/>
            <person name="Guan C."/>
            <person name="Wincker P."/>
        </authorList>
    </citation>
    <scope>NUCLEOTIDE SEQUENCE [LARGE SCALE GENOMIC DNA]</scope>
    <source>
        <strain evidence="4">cv. Darmor-bzh</strain>
    </source>
</reference>
<dbReference type="GO" id="GO:0008017">
    <property type="term" value="F:microtubule binding"/>
    <property type="evidence" value="ECO:0000318"/>
    <property type="project" value="GO_Central"/>
</dbReference>
<evidence type="ECO:0000256" key="1">
    <source>
        <dbReference type="ARBA" id="ARBA00010016"/>
    </source>
</evidence>
<accession>A0A078HWR6</accession>